<keyword evidence="2" id="KW-1185">Reference proteome</keyword>
<protein>
    <submittedName>
        <fullName evidence="1">Uncharacterized protein</fullName>
    </submittedName>
</protein>
<comment type="caution">
    <text evidence="1">The sequence shown here is derived from an EMBL/GenBank/DDBJ whole genome shotgun (WGS) entry which is preliminary data.</text>
</comment>
<organism evidence="1 2">
    <name type="scientific">Naganishia cerealis</name>
    <dbReference type="NCBI Taxonomy" id="610337"/>
    <lineage>
        <taxon>Eukaryota</taxon>
        <taxon>Fungi</taxon>
        <taxon>Dikarya</taxon>
        <taxon>Basidiomycota</taxon>
        <taxon>Agaricomycotina</taxon>
        <taxon>Tremellomycetes</taxon>
        <taxon>Filobasidiales</taxon>
        <taxon>Filobasidiaceae</taxon>
        <taxon>Naganishia</taxon>
    </lineage>
</organism>
<reference evidence="1" key="1">
    <citation type="submission" date="2023-04" db="EMBL/GenBank/DDBJ databases">
        <title>Draft Genome sequencing of Naganishia species isolated from polar environments using Oxford Nanopore Technology.</title>
        <authorList>
            <person name="Leo P."/>
            <person name="Venkateswaran K."/>
        </authorList>
    </citation>
    <scope>NUCLEOTIDE SEQUENCE</scope>
    <source>
        <strain evidence="1">MNA-CCFEE 5261</strain>
    </source>
</reference>
<name>A0ACC2VBA5_9TREE</name>
<evidence type="ECO:0000313" key="2">
    <source>
        <dbReference type="Proteomes" id="UP001241377"/>
    </source>
</evidence>
<evidence type="ECO:0000313" key="1">
    <source>
        <dbReference type="EMBL" id="KAJ9096269.1"/>
    </source>
</evidence>
<dbReference type="EMBL" id="JASBWR010000094">
    <property type="protein sequence ID" value="KAJ9096269.1"/>
    <property type="molecule type" value="Genomic_DNA"/>
</dbReference>
<dbReference type="Proteomes" id="UP001241377">
    <property type="component" value="Unassembled WGS sequence"/>
</dbReference>
<gene>
    <name evidence="1" type="ORF">QFC19_007233</name>
</gene>
<accession>A0ACC2VBA5</accession>
<sequence length="413" mass="46844">MPGGCYGRRKRIYTEEFSDEEEEKSDSSWTTIQPLKIDFGTTINATYSRQSQRNKVERVTNVILESPTRTERVVDVFSSSPTKFSRSKGEYTPPTSPIRNEEKQIETKEPKETVTKEELSAKEEIKNSRSSKEVSAWDDLFGTIEPKSPMTRQLTDKISDQNSLPIDIKALVQSMCVPVETKATILKKLPNSKEAQILSPSTPIRSVSGHRTYGDTRSFLADRIFDVATEQSQMISDTHDYESVETHSKADFDMRILGLLQRRRDDIKEFLEGLVVKRGKPIEAANQMLLECLVAICRNIKSHSVVPDDRIVARLQILCNKFSNQNDSGSLVIAKLISVSFFYMLKLPKVKILQSLSTTTINDIMMAAKKPFKTEKLQVLKIALESLQQFICELPPQKEMVLSLVESLHPQPH</sequence>
<proteinExistence type="predicted"/>